<organism evidence="6 8">
    <name type="scientific">Vanilla planifolia</name>
    <name type="common">Vanilla</name>
    <dbReference type="NCBI Taxonomy" id="51239"/>
    <lineage>
        <taxon>Eukaryota</taxon>
        <taxon>Viridiplantae</taxon>
        <taxon>Streptophyta</taxon>
        <taxon>Embryophyta</taxon>
        <taxon>Tracheophyta</taxon>
        <taxon>Spermatophyta</taxon>
        <taxon>Magnoliopsida</taxon>
        <taxon>Liliopsida</taxon>
        <taxon>Asparagales</taxon>
        <taxon>Orchidaceae</taxon>
        <taxon>Vanilloideae</taxon>
        <taxon>Vanilleae</taxon>
        <taxon>Vanilla</taxon>
    </lineage>
</organism>
<evidence type="ECO:0000313" key="8">
    <source>
        <dbReference type="Proteomes" id="UP000639772"/>
    </source>
</evidence>
<keyword evidence="7" id="KW-1185">Reference proteome</keyword>
<dbReference type="OrthoDB" id="439808at2759"/>
<evidence type="ECO:0000256" key="2">
    <source>
        <dbReference type="PROSITE-ProRule" id="PRU00176"/>
    </source>
</evidence>
<proteinExistence type="predicted"/>
<evidence type="ECO:0000256" key="3">
    <source>
        <dbReference type="SAM" id="MobiDB-lite"/>
    </source>
</evidence>
<evidence type="ECO:0000313" key="6">
    <source>
        <dbReference type="EMBL" id="KAG0471199.1"/>
    </source>
</evidence>
<evidence type="ECO:0000256" key="1">
    <source>
        <dbReference type="ARBA" id="ARBA00022884"/>
    </source>
</evidence>
<dbReference type="PROSITE" id="PS50102">
    <property type="entry name" value="RRM"/>
    <property type="match status" value="1"/>
</dbReference>
<dbReference type="Gene3D" id="3.30.70.330">
    <property type="match status" value="1"/>
</dbReference>
<dbReference type="SUPFAM" id="SSF54928">
    <property type="entry name" value="RNA-binding domain, RBD"/>
    <property type="match status" value="1"/>
</dbReference>
<gene>
    <name evidence="6" type="ORF">HPP92_015745</name>
    <name evidence="5" type="ORF">HPP92_016356</name>
</gene>
<feature type="region of interest" description="Disordered" evidence="3">
    <location>
        <begin position="233"/>
        <end position="261"/>
    </location>
</feature>
<name>A0A835QEW2_VANPL</name>
<sequence length="261" mass="28916">MANSPQYYRSRFGDTTMRKVFVGGLAWETPTEELRRYFEQFGDILEAVVIADKNTGRSKGYGFVTFRDPESAWRSVADPNPLIDGRRANCNIAALGRTRPSTPRGGPQQEIGLPRGPMGVPYARLPAPMPPPTLVYPTPYGYVTYATDFGYQQGAYNSQFSSQYYHQMYGPTASSTAGHPQYYHPMSLLTQSPRAGFPLQSLQSQPYTQSFGHHPTAHVELEGSFFQLQQPPLGRQSLTMPDSQVPQTSLTSGGNNESSDD</sequence>
<dbReference type="Proteomes" id="UP000636800">
    <property type="component" value="Unassembled WGS sequence"/>
</dbReference>
<evidence type="ECO:0000259" key="4">
    <source>
        <dbReference type="PROSITE" id="PS50102"/>
    </source>
</evidence>
<dbReference type="AlphaFoldDB" id="A0A835QEW2"/>
<dbReference type="InterPro" id="IPR035979">
    <property type="entry name" value="RBD_domain_sf"/>
</dbReference>
<evidence type="ECO:0000313" key="7">
    <source>
        <dbReference type="Proteomes" id="UP000636800"/>
    </source>
</evidence>
<feature type="domain" description="RRM" evidence="4">
    <location>
        <begin position="18"/>
        <end position="95"/>
    </location>
</feature>
<dbReference type="EMBL" id="JADCNM010000008">
    <property type="protein sequence ID" value="KAG0471199.1"/>
    <property type="molecule type" value="Genomic_DNA"/>
</dbReference>
<dbReference type="GO" id="GO:0003723">
    <property type="term" value="F:RNA binding"/>
    <property type="evidence" value="ECO:0007669"/>
    <property type="project" value="UniProtKB-UniRule"/>
</dbReference>
<keyword evidence="1 2" id="KW-0694">RNA-binding</keyword>
<evidence type="ECO:0000313" key="5">
    <source>
        <dbReference type="EMBL" id="KAG0469656.1"/>
    </source>
</evidence>
<dbReference type="InterPro" id="IPR000504">
    <property type="entry name" value="RRM_dom"/>
</dbReference>
<dbReference type="PANTHER" id="PTHR11176:SF23">
    <property type="entry name" value="RNA-BINDING (RRM_RBD_RNP MOTIFS) FAMILY PROTEIN"/>
    <property type="match status" value="1"/>
</dbReference>
<dbReference type="SMART" id="SM00360">
    <property type="entry name" value="RRM"/>
    <property type="match status" value="1"/>
</dbReference>
<comment type="caution">
    <text evidence="6">The sequence shown here is derived from an EMBL/GenBank/DDBJ whole genome shotgun (WGS) entry which is preliminary data.</text>
</comment>
<reference evidence="7 8" key="1">
    <citation type="journal article" date="2020" name="Nat. Food">
        <title>A phased Vanilla planifolia genome enables genetic improvement of flavour and production.</title>
        <authorList>
            <person name="Hasing T."/>
            <person name="Tang H."/>
            <person name="Brym M."/>
            <person name="Khazi F."/>
            <person name="Huang T."/>
            <person name="Chambers A.H."/>
        </authorList>
    </citation>
    <scope>NUCLEOTIDE SEQUENCE [LARGE SCALE GENOMIC DNA]</scope>
    <source>
        <tissue evidence="6">Leaf</tissue>
    </source>
</reference>
<protein>
    <recommendedName>
        <fullName evidence="4">RRM domain-containing protein</fullName>
    </recommendedName>
</protein>
<dbReference type="Pfam" id="PF00076">
    <property type="entry name" value="RRM_1"/>
    <property type="match status" value="1"/>
</dbReference>
<accession>A0A835QEW2</accession>
<dbReference type="InterPro" id="IPR012677">
    <property type="entry name" value="Nucleotide-bd_a/b_plait_sf"/>
</dbReference>
<dbReference type="Proteomes" id="UP000639772">
    <property type="component" value="Unassembled WGS sequence"/>
</dbReference>
<dbReference type="EMBL" id="JADCNL010000008">
    <property type="protein sequence ID" value="KAG0469656.1"/>
    <property type="molecule type" value="Genomic_DNA"/>
</dbReference>
<dbReference type="PANTHER" id="PTHR11176">
    <property type="entry name" value="BOULE-RELATED"/>
    <property type="match status" value="1"/>
</dbReference>